<comment type="caution">
    <text evidence="1">The sequence shown here is derived from an EMBL/GenBank/DDBJ whole genome shotgun (WGS) entry which is preliminary data.</text>
</comment>
<dbReference type="AlphaFoldDB" id="A0AAV3NLY0"/>
<keyword evidence="2" id="KW-1185">Reference proteome</keyword>
<proteinExistence type="predicted"/>
<dbReference type="Proteomes" id="UP001454036">
    <property type="component" value="Unassembled WGS sequence"/>
</dbReference>
<dbReference type="EMBL" id="BAABME010015203">
    <property type="protein sequence ID" value="GAA0139937.1"/>
    <property type="molecule type" value="Genomic_DNA"/>
</dbReference>
<protein>
    <submittedName>
        <fullName evidence="1">Uncharacterized protein</fullName>
    </submittedName>
</protein>
<dbReference type="PANTHER" id="PTHR31286">
    <property type="entry name" value="GLYCINE-RICH CELL WALL STRUCTURAL PROTEIN 1.8-LIKE"/>
    <property type="match status" value="1"/>
</dbReference>
<gene>
    <name evidence="1" type="ORF">LIER_35162</name>
</gene>
<organism evidence="1 2">
    <name type="scientific">Lithospermum erythrorhizon</name>
    <name type="common">Purple gromwell</name>
    <name type="synonym">Lithospermum officinale var. erythrorhizon</name>
    <dbReference type="NCBI Taxonomy" id="34254"/>
    <lineage>
        <taxon>Eukaryota</taxon>
        <taxon>Viridiplantae</taxon>
        <taxon>Streptophyta</taxon>
        <taxon>Embryophyta</taxon>
        <taxon>Tracheophyta</taxon>
        <taxon>Spermatophyta</taxon>
        <taxon>Magnoliopsida</taxon>
        <taxon>eudicotyledons</taxon>
        <taxon>Gunneridae</taxon>
        <taxon>Pentapetalae</taxon>
        <taxon>asterids</taxon>
        <taxon>lamiids</taxon>
        <taxon>Boraginales</taxon>
        <taxon>Boraginaceae</taxon>
        <taxon>Boraginoideae</taxon>
        <taxon>Lithospermeae</taxon>
        <taxon>Lithospermum</taxon>
    </lineage>
</organism>
<accession>A0AAV3NLY0</accession>
<evidence type="ECO:0000313" key="1">
    <source>
        <dbReference type="EMBL" id="GAA0139937.1"/>
    </source>
</evidence>
<dbReference type="PANTHER" id="PTHR31286:SF180">
    <property type="entry name" value="OS10G0362600 PROTEIN"/>
    <property type="match status" value="1"/>
</dbReference>
<dbReference type="InterPro" id="IPR040256">
    <property type="entry name" value="At4g02000-like"/>
</dbReference>
<sequence>MDDFRVQIWNLPMGYIEDLVGQAVGAHIGEVLEVDKRSILQERGRYLRVKVKLDVEKPLKRGGGFLPLQSSSVQVVYRYEKICELVGHEYFACEERFGDEPNKIMKLNKYDEWMLVHGETQ</sequence>
<reference evidence="1 2" key="1">
    <citation type="submission" date="2024-01" db="EMBL/GenBank/DDBJ databases">
        <title>The complete chloroplast genome sequence of Lithospermum erythrorhizon: insights into the phylogenetic relationship among Boraginaceae species and the maternal lineages of purple gromwells.</title>
        <authorList>
            <person name="Okada T."/>
            <person name="Watanabe K."/>
        </authorList>
    </citation>
    <scope>NUCLEOTIDE SEQUENCE [LARGE SCALE GENOMIC DNA]</scope>
</reference>
<evidence type="ECO:0000313" key="2">
    <source>
        <dbReference type="Proteomes" id="UP001454036"/>
    </source>
</evidence>
<name>A0AAV3NLY0_LITER</name>